<dbReference type="InterPro" id="IPR044068">
    <property type="entry name" value="CB"/>
</dbReference>
<dbReference type="SUPFAM" id="SSF56349">
    <property type="entry name" value="DNA breaking-rejoining enzymes"/>
    <property type="match status" value="2"/>
</dbReference>
<dbReference type="InterPro" id="IPR013762">
    <property type="entry name" value="Integrase-like_cat_sf"/>
</dbReference>
<comment type="caution">
    <text evidence="8">The sequence shown here is derived from an EMBL/GenBank/DDBJ whole genome shotgun (WGS) entry which is preliminary data.</text>
</comment>
<evidence type="ECO:0000256" key="4">
    <source>
        <dbReference type="ARBA" id="ARBA00023172"/>
    </source>
</evidence>
<gene>
    <name evidence="8" type="ORF">GCM10009755_20430</name>
</gene>
<accession>A0ABN2THN5</accession>
<evidence type="ECO:0000256" key="5">
    <source>
        <dbReference type="PROSITE-ProRule" id="PRU01248"/>
    </source>
</evidence>
<feature type="domain" description="Tyr recombinase" evidence="6">
    <location>
        <begin position="184"/>
        <end position="453"/>
    </location>
</feature>
<dbReference type="InterPro" id="IPR036366">
    <property type="entry name" value="PGBDSf"/>
</dbReference>
<keyword evidence="9" id="KW-1185">Reference proteome</keyword>
<dbReference type="Pfam" id="PF00589">
    <property type="entry name" value="Phage_integrase"/>
    <property type="match status" value="2"/>
</dbReference>
<protein>
    <recommendedName>
        <fullName evidence="10">Site-specific recombinase XerD</fullName>
    </recommendedName>
</protein>
<dbReference type="Gene3D" id="1.10.101.10">
    <property type="entry name" value="PGBD-like superfamily/PGBD"/>
    <property type="match status" value="1"/>
</dbReference>
<dbReference type="InterPro" id="IPR010998">
    <property type="entry name" value="Integrase_recombinase_N"/>
</dbReference>
<evidence type="ECO:0000259" key="7">
    <source>
        <dbReference type="PROSITE" id="PS51900"/>
    </source>
</evidence>
<keyword evidence="4" id="KW-0233">DNA recombination</keyword>
<reference evidence="8 9" key="1">
    <citation type="journal article" date="2019" name="Int. J. Syst. Evol. Microbiol.">
        <title>The Global Catalogue of Microorganisms (GCM) 10K type strain sequencing project: providing services to taxonomists for standard genome sequencing and annotation.</title>
        <authorList>
            <consortium name="The Broad Institute Genomics Platform"/>
            <consortium name="The Broad Institute Genome Sequencing Center for Infectious Disease"/>
            <person name="Wu L."/>
            <person name="Ma J."/>
        </authorList>
    </citation>
    <scope>NUCLEOTIDE SEQUENCE [LARGE SCALE GENOMIC DNA]</scope>
    <source>
        <strain evidence="8 9">JCM 14546</strain>
    </source>
</reference>
<dbReference type="InterPro" id="IPR050808">
    <property type="entry name" value="Phage_Integrase"/>
</dbReference>
<sequence>MAVVDLRKSPTYKPGTAAWKVHYMTPDGRRAQKKFQKKSDAQAFWDQYREQKRAGVTYDAKAAKAKNVDELFADWVEYLETAGGTNRTGVAYTTLRDYKSIHKNGVSPYIGLHLLERVNARTIEQWQSKMTADTNQRGGRVQPRARAKALRQASRMLRWAVKRGWMPRNPIDDYDGIPTGTDGKRQIPITARQLGRLAQCADPNVSDVFLFAGMTGLRIGELAELKVKDISLHRKRATVARSRVAGRVKAPKNGKGRVIALTQQAVDIATARTVGKEPEDHLFTTKPEKSRRPNWKRDGDPGLYWFPLDHSNFTKRHTIPAVMLASSAVARLQSALGIMEHDEGLAWFGPETEKALAAWQRDHDIEPTGVADPDTRAALALEDADRPYTLRRDDRDFSDAFRNHDLRHTYASIAAAQGATPHVIQRQLGHSDPGFTMRVYAHLFEDDLDSFTDGMTEAFGGSV</sequence>
<evidence type="ECO:0000256" key="3">
    <source>
        <dbReference type="ARBA" id="ARBA00023125"/>
    </source>
</evidence>
<dbReference type="PROSITE" id="PS51898">
    <property type="entry name" value="TYR_RECOMBINASE"/>
    <property type="match status" value="1"/>
</dbReference>
<dbReference type="EMBL" id="BAAANO010000018">
    <property type="protein sequence ID" value="GAA2009535.1"/>
    <property type="molecule type" value="Genomic_DNA"/>
</dbReference>
<dbReference type="PANTHER" id="PTHR30629">
    <property type="entry name" value="PROPHAGE INTEGRASE"/>
    <property type="match status" value="1"/>
</dbReference>
<dbReference type="Proteomes" id="UP001500755">
    <property type="component" value="Unassembled WGS sequence"/>
</dbReference>
<evidence type="ECO:0000256" key="1">
    <source>
        <dbReference type="ARBA" id="ARBA00008857"/>
    </source>
</evidence>
<dbReference type="InterPro" id="IPR002477">
    <property type="entry name" value="Peptidoglycan-bd-like"/>
</dbReference>
<dbReference type="InterPro" id="IPR002104">
    <property type="entry name" value="Integrase_catalytic"/>
</dbReference>
<proteinExistence type="inferred from homology"/>
<comment type="similarity">
    <text evidence="1">Belongs to the 'phage' integrase family.</text>
</comment>
<dbReference type="InterPro" id="IPR011010">
    <property type="entry name" value="DNA_brk_join_enz"/>
</dbReference>
<feature type="domain" description="Core-binding (CB)" evidence="7">
    <location>
        <begin position="66"/>
        <end position="161"/>
    </location>
</feature>
<evidence type="ECO:0008006" key="10">
    <source>
        <dbReference type="Google" id="ProtNLM"/>
    </source>
</evidence>
<dbReference type="Pfam" id="PF01471">
    <property type="entry name" value="PG_binding_1"/>
    <property type="match status" value="1"/>
</dbReference>
<keyword evidence="3 5" id="KW-0238">DNA-binding</keyword>
<organism evidence="8 9">
    <name type="scientific">Brevibacterium samyangense</name>
    <dbReference type="NCBI Taxonomy" id="366888"/>
    <lineage>
        <taxon>Bacteria</taxon>
        <taxon>Bacillati</taxon>
        <taxon>Actinomycetota</taxon>
        <taxon>Actinomycetes</taxon>
        <taxon>Micrococcales</taxon>
        <taxon>Brevibacteriaceae</taxon>
        <taxon>Brevibacterium</taxon>
    </lineage>
</organism>
<keyword evidence="2" id="KW-0229">DNA integration</keyword>
<dbReference type="Gene3D" id="1.10.150.130">
    <property type="match status" value="1"/>
</dbReference>
<evidence type="ECO:0000313" key="8">
    <source>
        <dbReference type="EMBL" id="GAA2009535.1"/>
    </source>
</evidence>
<evidence type="ECO:0000256" key="2">
    <source>
        <dbReference type="ARBA" id="ARBA00022908"/>
    </source>
</evidence>
<evidence type="ECO:0000313" key="9">
    <source>
        <dbReference type="Proteomes" id="UP001500755"/>
    </source>
</evidence>
<name>A0ABN2THN5_9MICO</name>
<evidence type="ECO:0000259" key="6">
    <source>
        <dbReference type="PROSITE" id="PS51898"/>
    </source>
</evidence>
<dbReference type="PROSITE" id="PS51900">
    <property type="entry name" value="CB"/>
    <property type="match status" value="1"/>
</dbReference>
<dbReference type="PANTHER" id="PTHR30629:SF2">
    <property type="entry name" value="PROPHAGE INTEGRASE INTS-RELATED"/>
    <property type="match status" value="1"/>
</dbReference>
<dbReference type="Gene3D" id="1.10.443.10">
    <property type="entry name" value="Intergrase catalytic core"/>
    <property type="match status" value="1"/>
</dbReference>